<evidence type="ECO:0000313" key="1">
    <source>
        <dbReference type="EMBL" id="VFA80911.1"/>
    </source>
</evidence>
<evidence type="ECO:0008006" key="3">
    <source>
        <dbReference type="Google" id="ProtNLM"/>
    </source>
</evidence>
<dbReference type="EMBL" id="CAACYD010000001">
    <property type="protein sequence ID" value="VFA80911.1"/>
    <property type="molecule type" value="Genomic_DNA"/>
</dbReference>
<dbReference type="AlphaFoldDB" id="A0ABD7UX83"/>
<dbReference type="Proteomes" id="UP000360750">
    <property type="component" value="Unassembled WGS sequence"/>
</dbReference>
<protein>
    <recommendedName>
        <fullName evidence="3">Carboxypeptidase regulatory-like domain-containing protein</fullName>
    </recommendedName>
</protein>
<reference evidence="1 2" key="1">
    <citation type="submission" date="2019-02" db="EMBL/GenBank/DDBJ databases">
        <authorList>
            <consortium name="Pathogen Informatics"/>
        </authorList>
    </citation>
    <scope>NUCLEOTIDE SEQUENCE [LARGE SCALE GENOMIC DNA]</scope>
    <source>
        <strain evidence="1 2">3012STDY6756503</strain>
    </source>
</reference>
<comment type="caution">
    <text evidence="1">The sequence shown here is derived from an EMBL/GenBank/DDBJ whole genome shotgun (WGS) entry which is preliminary data.</text>
</comment>
<sequence length="129" mass="13118">MPPLAIGAQTGVPVNVSVQGRGITASVTNNTGVAGSVCTAAIGELDFSRPDPYRSEPNWENPGTVTVTVPRDGYYAVTGVCVTEGTQPGEVEVVSYTKPAKVVTVPGGATPEADCGMSLCLPVRGTPTP</sequence>
<organism evidence="1 2">
    <name type="scientific">Gordonia paraffinivorans</name>
    <dbReference type="NCBI Taxonomy" id="175628"/>
    <lineage>
        <taxon>Bacteria</taxon>
        <taxon>Bacillati</taxon>
        <taxon>Actinomycetota</taxon>
        <taxon>Actinomycetes</taxon>
        <taxon>Mycobacteriales</taxon>
        <taxon>Gordoniaceae</taxon>
        <taxon>Gordonia</taxon>
    </lineage>
</organism>
<proteinExistence type="predicted"/>
<name>A0ABD7UX83_9ACTN</name>
<gene>
    <name evidence="1" type="ORF">NCTC8139_00094</name>
</gene>
<evidence type="ECO:0000313" key="2">
    <source>
        <dbReference type="Proteomes" id="UP000360750"/>
    </source>
</evidence>
<accession>A0ABD7UX83</accession>